<dbReference type="AlphaFoldDB" id="A0A4U5PF85"/>
<reference evidence="2 3" key="2">
    <citation type="journal article" date="2019" name="G3 (Bethesda)">
        <title>Hybrid Assembly of the Genome of the Entomopathogenic Nematode Steinernema carpocapsae Identifies the X-Chromosome.</title>
        <authorList>
            <person name="Serra L."/>
            <person name="Macchietto M."/>
            <person name="Macias-Munoz A."/>
            <person name="McGill C.J."/>
            <person name="Rodriguez I.M."/>
            <person name="Rodriguez B."/>
            <person name="Murad R."/>
            <person name="Mortazavi A."/>
        </authorList>
    </citation>
    <scope>NUCLEOTIDE SEQUENCE [LARGE SCALE GENOMIC DNA]</scope>
    <source>
        <strain evidence="2 3">ALL</strain>
    </source>
</reference>
<keyword evidence="3" id="KW-1185">Reference proteome</keyword>
<proteinExistence type="predicted"/>
<sequence length="146" mass="16753">MISGLWHSSGAPVALQETSGTSTYVSKPPLRCSDVLVLYERTIDASFKATRGSHTEIVQSAGEREHLQASFCKVRDLIANRRMRKSPPFRGLRKLQVDFSRHICTHSHSRRRNLHRMQRNLGQKGILRPLRPRSRTNQHNFRSSLP</sequence>
<organism evidence="2 3">
    <name type="scientific">Steinernema carpocapsae</name>
    <name type="common">Entomopathogenic nematode</name>
    <dbReference type="NCBI Taxonomy" id="34508"/>
    <lineage>
        <taxon>Eukaryota</taxon>
        <taxon>Metazoa</taxon>
        <taxon>Ecdysozoa</taxon>
        <taxon>Nematoda</taxon>
        <taxon>Chromadorea</taxon>
        <taxon>Rhabditida</taxon>
        <taxon>Tylenchina</taxon>
        <taxon>Panagrolaimomorpha</taxon>
        <taxon>Strongyloidoidea</taxon>
        <taxon>Steinernematidae</taxon>
        <taxon>Steinernema</taxon>
    </lineage>
</organism>
<feature type="compositionally biased region" description="Polar residues" evidence="1">
    <location>
        <begin position="137"/>
        <end position="146"/>
    </location>
</feature>
<comment type="caution">
    <text evidence="2">The sequence shown here is derived from an EMBL/GenBank/DDBJ whole genome shotgun (WGS) entry which is preliminary data.</text>
</comment>
<reference evidence="2 3" key="1">
    <citation type="journal article" date="2015" name="Genome Biol.">
        <title>Comparative genomics of Steinernema reveals deeply conserved gene regulatory networks.</title>
        <authorList>
            <person name="Dillman A.R."/>
            <person name="Macchietto M."/>
            <person name="Porter C.F."/>
            <person name="Rogers A."/>
            <person name="Williams B."/>
            <person name="Antoshechkin I."/>
            <person name="Lee M.M."/>
            <person name="Goodwin Z."/>
            <person name="Lu X."/>
            <person name="Lewis E.E."/>
            <person name="Goodrich-Blair H."/>
            <person name="Stock S.P."/>
            <person name="Adams B.J."/>
            <person name="Sternberg P.W."/>
            <person name="Mortazavi A."/>
        </authorList>
    </citation>
    <scope>NUCLEOTIDE SEQUENCE [LARGE SCALE GENOMIC DNA]</scope>
    <source>
        <strain evidence="2 3">ALL</strain>
    </source>
</reference>
<evidence type="ECO:0000313" key="2">
    <source>
        <dbReference type="EMBL" id="TKR94881.1"/>
    </source>
</evidence>
<dbReference type="EMBL" id="AZBU02000002">
    <property type="protein sequence ID" value="TKR94881.1"/>
    <property type="molecule type" value="Genomic_DNA"/>
</dbReference>
<dbReference type="Proteomes" id="UP000298663">
    <property type="component" value="Unassembled WGS sequence"/>
</dbReference>
<evidence type="ECO:0000256" key="1">
    <source>
        <dbReference type="SAM" id="MobiDB-lite"/>
    </source>
</evidence>
<gene>
    <name evidence="2" type="ORF">L596_009113</name>
</gene>
<name>A0A4U5PF85_STECR</name>
<evidence type="ECO:0000313" key="3">
    <source>
        <dbReference type="Proteomes" id="UP000298663"/>
    </source>
</evidence>
<feature type="region of interest" description="Disordered" evidence="1">
    <location>
        <begin position="108"/>
        <end position="146"/>
    </location>
</feature>
<protein>
    <submittedName>
        <fullName evidence="2">Uncharacterized protein</fullName>
    </submittedName>
</protein>
<accession>A0A4U5PF85</accession>
<feature type="compositionally biased region" description="Basic residues" evidence="1">
    <location>
        <begin position="108"/>
        <end position="118"/>
    </location>
</feature>